<gene>
    <name evidence="1" type="ORF">NM688_g4260</name>
</gene>
<protein>
    <submittedName>
        <fullName evidence="1">Uncharacterized protein</fullName>
    </submittedName>
</protein>
<dbReference type="EMBL" id="JANHOG010000688">
    <property type="protein sequence ID" value="KAJ3552231.1"/>
    <property type="molecule type" value="Genomic_DNA"/>
</dbReference>
<evidence type="ECO:0000313" key="1">
    <source>
        <dbReference type="EMBL" id="KAJ3552231.1"/>
    </source>
</evidence>
<reference evidence="1" key="1">
    <citation type="submission" date="2022-07" db="EMBL/GenBank/DDBJ databases">
        <title>Genome Sequence of Phlebia brevispora.</title>
        <authorList>
            <person name="Buettner E."/>
        </authorList>
    </citation>
    <scope>NUCLEOTIDE SEQUENCE</scope>
    <source>
        <strain evidence="1">MPL23</strain>
    </source>
</reference>
<dbReference type="Proteomes" id="UP001148662">
    <property type="component" value="Unassembled WGS sequence"/>
</dbReference>
<organism evidence="1 2">
    <name type="scientific">Phlebia brevispora</name>
    <dbReference type="NCBI Taxonomy" id="194682"/>
    <lineage>
        <taxon>Eukaryota</taxon>
        <taxon>Fungi</taxon>
        <taxon>Dikarya</taxon>
        <taxon>Basidiomycota</taxon>
        <taxon>Agaricomycotina</taxon>
        <taxon>Agaricomycetes</taxon>
        <taxon>Polyporales</taxon>
        <taxon>Meruliaceae</taxon>
        <taxon>Phlebia</taxon>
    </lineage>
</organism>
<accession>A0ACC1T3E4</accession>
<comment type="caution">
    <text evidence="1">The sequence shown here is derived from an EMBL/GenBank/DDBJ whole genome shotgun (WGS) entry which is preliminary data.</text>
</comment>
<evidence type="ECO:0000313" key="2">
    <source>
        <dbReference type="Proteomes" id="UP001148662"/>
    </source>
</evidence>
<keyword evidence="2" id="KW-1185">Reference proteome</keyword>
<name>A0ACC1T3E4_9APHY</name>
<proteinExistence type="predicted"/>
<sequence length="343" mass="37625">MSVTGLPTELLYSIIAWITVEYIDDVIVGPLKLPTLPILDQVNPLRELKDEEDPSLTAPNPVLPLFYVSTQFRAVTLKILSHTLDIPLMPLSPNVDRLTIKPWQCIQPIRMLVFKACSVDTSALDGGPLLKPYLMLALINLSYAYFELANLAGHLAGHALEVSTHVGRIVSNFVAAKQLEHLIQPDILRASLSPRLTEAGSRLGTFICIKVLLPMLADSFEQFSKITRDEPGTEDTIDEVRQAACKSFLSQLTLVKTLQGLLVQEGFLNQANKHDVLPICEFLDSILAHADLPGTDFFQCKQLACELRAGFTATMSKSTIVTAEKTQGATQTVLVADDALYAA</sequence>